<dbReference type="RefSeq" id="WP_323276944.1">
    <property type="nucleotide sequence ID" value="NZ_JAYGGQ010000001.1"/>
</dbReference>
<evidence type="ECO:0000256" key="4">
    <source>
        <dbReference type="ARBA" id="ARBA00021735"/>
    </source>
</evidence>
<sequence>MGELEVLDDARLAEELEMLPEWKHRLGGLVTVYKLPSAASALAFIAAVGEVSEELVHHPDLDWRYRRVFVRFSTHDAGGAVTAKDVEAAHRVSDHAAALDAVPEPERYPDSLSP</sequence>
<dbReference type="InterPro" id="IPR001533">
    <property type="entry name" value="Pterin_deHydtase"/>
</dbReference>
<evidence type="ECO:0000256" key="1">
    <source>
        <dbReference type="ARBA" id="ARBA00001554"/>
    </source>
</evidence>
<gene>
    <name evidence="6" type="ORF">SPF06_00415</name>
</gene>
<comment type="caution">
    <text evidence="6">The sequence shown here is derived from an EMBL/GenBank/DDBJ whole genome shotgun (WGS) entry which is preliminary data.</text>
</comment>
<protein>
    <recommendedName>
        <fullName evidence="4">Putative pterin-4-alpha-carbinolamine dehydratase</fullName>
        <ecNumber evidence="3">4.2.1.96</ecNumber>
    </recommendedName>
</protein>
<evidence type="ECO:0000313" key="7">
    <source>
        <dbReference type="Proteomes" id="UP001304769"/>
    </source>
</evidence>
<keyword evidence="7" id="KW-1185">Reference proteome</keyword>
<comment type="catalytic activity">
    <reaction evidence="1">
        <text>(4aS,6R)-4a-hydroxy-L-erythro-5,6,7,8-tetrahydrobiopterin = (6R)-L-erythro-6,7-dihydrobiopterin + H2O</text>
        <dbReference type="Rhea" id="RHEA:11920"/>
        <dbReference type="ChEBI" id="CHEBI:15377"/>
        <dbReference type="ChEBI" id="CHEBI:15642"/>
        <dbReference type="ChEBI" id="CHEBI:43120"/>
        <dbReference type="EC" id="4.2.1.96"/>
    </reaction>
</comment>
<dbReference type="NCBIfam" id="NF002017">
    <property type="entry name" value="PRK00823.1-2"/>
    <property type="match status" value="1"/>
</dbReference>
<keyword evidence="5 6" id="KW-0456">Lyase</keyword>
<evidence type="ECO:0000313" key="6">
    <source>
        <dbReference type="EMBL" id="MEA5453171.1"/>
    </source>
</evidence>
<organism evidence="6 7">
    <name type="scientific">Sinomonas terricola</name>
    <dbReference type="NCBI Taxonomy" id="3110330"/>
    <lineage>
        <taxon>Bacteria</taxon>
        <taxon>Bacillati</taxon>
        <taxon>Actinomycetota</taxon>
        <taxon>Actinomycetes</taxon>
        <taxon>Micrococcales</taxon>
        <taxon>Micrococcaceae</taxon>
        <taxon>Sinomonas</taxon>
    </lineage>
</organism>
<proteinExistence type="inferred from homology"/>
<dbReference type="CDD" id="cd00488">
    <property type="entry name" value="PCD_DCoH"/>
    <property type="match status" value="1"/>
</dbReference>
<dbReference type="InterPro" id="IPR036428">
    <property type="entry name" value="PCD_sf"/>
</dbReference>
<reference evidence="6 7" key="1">
    <citation type="submission" date="2023-12" db="EMBL/GenBank/DDBJ databases">
        <title>Sinomonas terricola sp. nov, isolated from litchi orchard soil in Guangdong, PR China.</title>
        <authorList>
            <person name="Jiaxin W."/>
            <person name="Yang Z."/>
            <person name="Honghui Z."/>
        </authorList>
    </citation>
    <scope>NUCLEOTIDE SEQUENCE [LARGE SCALE GENOMIC DNA]</scope>
    <source>
        <strain evidence="6 7">JGH33</strain>
    </source>
</reference>
<name>A0ABU5T1W1_9MICC</name>
<dbReference type="EC" id="4.2.1.96" evidence="3"/>
<evidence type="ECO:0000256" key="5">
    <source>
        <dbReference type="ARBA" id="ARBA00023239"/>
    </source>
</evidence>
<dbReference type="GO" id="GO:0008124">
    <property type="term" value="F:4-alpha-hydroxytetrahydrobiopterin dehydratase activity"/>
    <property type="evidence" value="ECO:0007669"/>
    <property type="project" value="UniProtKB-EC"/>
</dbReference>
<dbReference type="Gene3D" id="3.30.1360.20">
    <property type="entry name" value="Transcriptional coactivator/pterin dehydratase"/>
    <property type="match status" value="1"/>
</dbReference>
<dbReference type="EMBL" id="JAYGGQ010000001">
    <property type="protein sequence ID" value="MEA5453171.1"/>
    <property type="molecule type" value="Genomic_DNA"/>
</dbReference>
<accession>A0ABU5T1W1</accession>
<dbReference type="Pfam" id="PF01329">
    <property type="entry name" value="Pterin_4a"/>
    <property type="match status" value="1"/>
</dbReference>
<evidence type="ECO:0000256" key="2">
    <source>
        <dbReference type="ARBA" id="ARBA00006472"/>
    </source>
</evidence>
<dbReference type="SUPFAM" id="SSF55248">
    <property type="entry name" value="PCD-like"/>
    <property type="match status" value="1"/>
</dbReference>
<evidence type="ECO:0000256" key="3">
    <source>
        <dbReference type="ARBA" id="ARBA00013252"/>
    </source>
</evidence>
<comment type="similarity">
    <text evidence="2">Belongs to the pterin-4-alpha-carbinolamine dehydratase family.</text>
</comment>
<dbReference type="Proteomes" id="UP001304769">
    <property type="component" value="Unassembled WGS sequence"/>
</dbReference>